<dbReference type="AlphaFoldDB" id="A0A0V0H7H7"/>
<feature type="transmembrane region" description="Helical" evidence="1">
    <location>
        <begin position="12"/>
        <end position="31"/>
    </location>
</feature>
<feature type="transmembrane region" description="Helical" evidence="1">
    <location>
        <begin position="103"/>
        <end position="125"/>
    </location>
</feature>
<accession>A0A0V0H7H7</accession>
<proteinExistence type="predicted"/>
<protein>
    <submittedName>
        <fullName evidence="2">Putative ovule protein</fullName>
    </submittedName>
</protein>
<keyword evidence="1" id="KW-1133">Transmembrane helix</keyword>
<name>A0A0V0H7H7_SOLCH</name>
<evidence type="ECO:0000313" key="2">
    <source>
        <dbReference type="EMBL" id="JAP16335.1"/>
    </source>
</evidence>
<reference evidence="2" key="1">
    <citation type="submission" date="2015-12" db="EMBL/GenBank/DDBJ databases">
        <title>Gene expression during late stages of embryo sac development: a critical building block for successful pollen-pistil interactions.</title>
        <authorList>
            <person name="Liu Y."/>
            <person name="Joly V."/>
            <person name="Sabar M."/>
            <person name="Matton D.P."/>
        </authorList>
    </citation>
    <scope>NUCLEOTIDE SEQUENCE</scope>
</reference>
<keyword evidence="1" id="KW-0472">Membrane</keyword>
<sequence length="156" mass="17039">MFAKEFKIHEQTFTFLCDPTTLLIVSIRFLCVSRIISILLFSISILNLSVSFIISIFLLSILINLSANPLISAANSLPPTLPSPSSSSSSSSTSSSTSSSSSLLIPTFSKYPFLFSFIEFLIPLIGSKFRSFTILFTFLLSATTLTPIIPISPRTI</sequence>
<evidence type="ECO:0000256" key="1">
    <source>
        <dbReference type="SAM" id="Phobius"/>
    </source>
</evidence>
<feature type="transmembrane region" description="Helical" evidence="1">
    <location>
        <begin position="38"/>
        <end position="63"/>
    </location>
</feature>
<feature type="transmembrane region" description="Helical" evidence="1">
    <location>
        <begin position="132"/>
        <end position="151"/>
    </location>
</feature>
<dbReference type="EMBL" id="GEDG01023962">
    <property type="protein sequence ID" value="JAP16335.1"/>
    <property type="molecule type" value="Transcribed_RNA"/>
</dbReference>
<keyword evidence="1" id="KW-0812">Transmembrane</keyword>
<organism evidence="2">
    <name type="scientific">Solanum chacoense</name>
    <name type="common">Chaco potato</name>
    <dbReference type="NCBI Taxonomy" id="4108"/>
    <lineage>
        <taxon>Eukaryota</taxon>
        <taxon>Viridiplantae</taxon>
        <taxon>Streptophyta</taxon>
        <taxon>Embryophyta</taxon>
        <taxon>Tracheophyta</taxon>
        <taxon>Spermatophyta</taxon>
        <taxon>Magnoliopsida</taxon>
        <taxon>eudicotyledons</taxon>
        <taxon>Gunneridae</taxon>
        <taxon>Pentapetalae</taxon>
        <taxon>asterids</taxon>
        <taxon>lamiids</taxon>
        <taxon>Solanales</taxon>
        <taxon>Solanaceae</taxon>
        <taxon>Solanoideae</taxon>
        <taxon>Solaneae</taxon>
        <taxon>Solanum</taxon>
    </lineage>
</organism>